<dbReference type="InterPro" id="IPR001304">
    <property type="entry name" value="C-type_lectin-like"/>
</dbReference>
<dbReference type="PROSITE" id="PS50041">
    <property type="entry name" value="C_TYPE_LECTIN_2"/>
    <property type="match status" value="1"/>
</dbReference>
<dbReference type="InterPro" id="IPR050111">
    <property type="entry name" value="C-type_lectin/snaclec_domain"/>
</dbReference>
<dbReference type="Pfam" id="PF00059">
    <property type="entry name" value="Lectin_C"/>
    <property type="match status" value="1"/>
</dbReference>
<dbReference type="InterPro" id="IPR016186">
    <property type="entry name" value="C-type_lectin-like/link_sf"/>
</dbReference>
<feature type="domain" description="C-type lectin" evidence="2">
    <location>
        <begin position="58"/>
        <end position="175"/>
    </location>
</feature>
<name>A0A8S0ZE61_ARCPL</name>
<comment type="caution">
    <text evidence="3">The sequence shown here is derived from an EMBL/GenBank/DDBJ whole genome shotgun (WGS) entry which is preliminary data.</text>
</comment>
<dbReference type="CDD" id="cd00037">
    <property type="entry name" value="CLECT"/>
    <property type="match status" value="1"/>
</dbReference>
<dbReference type="PROSITE" id="PS00615">
    <property type="entry name" value="C_TYPE_LECTIN_1"/>
    <property type="match status" value="1"/>
</dbReference>
<reference evidence="3 4" key="1">
    <citation type="submission" date="2020-04" db="EMBL/GenBank/DDBJ databases">
        <authorList>
            <person name="Wallbank WR R."/>
            <person name="Pardo Diaz C."/>
            <person name="Kozak K."/>
            <person name="Martin S."/>
            <person name="Jiggins C."/>
            <person name="Moest M."/>
            <person name="Warren A I."/>
            <person name="Byers J.R.P. K."/>
            <person name="Montejo-Kovacevich G."/>
            <person name="Yen C E."/>
        </authorList>
    </citation>
    <scope>NUCLEOTIDE SEQUENCE [LARGE SCALE GENOMIC DNA]</scope>
</reference>
<dbReference type="SUPFAM" id="SSF56436">
    <property type="entry name" value="C-type lectin-like"/>
    <property type="match status" value="1"/>
</dbReference>
<dbReference type="AlphaFoldDB" id="A0A8S0ZE61"/>
<keyword evidence="1" id="KW-1015">Disulfide bond</keyword>
<protein>
    <recommendedName>
        <fullName evidence="2">C-type lectin domain-containing protein</fullName>
    </recommendedName>
</protein>
<dbReference type="PANTHER" id="PTHR22803">
    <property type="entry name" value="MANNOSE, PHOSPHOLIPASE, LECTIN RECEPTOR RELATED"/>
    <property type="match status" value="1"/>
</dbReference>
<dbReference type="Gene3D" id="3.10.100.10">
    <property type="entry name" value="Mannose-Binding Protein A, subunit A"/>
    <property type="match status" value="1"/>
</dbReference>
<dbReference type="Proteomes" id="UP000494256">
    <property type="component" value="Unassembled WGS sequence"/>
</dbReference>
<sequence>MVGFFIAVISLSTATDVVQERRFSNSDVELSMKIDKAVATRDEAKESCGSQEYEYSKETGSCYKIYRVHEIWSEANKTCANDGAYLVILNDEHEAKIVVEMFSKESRLPASWVGVRDDTGMGQWHSVHGDPMDKIYNVWHKYSTNLYVSEACALLNPEGKLYDYYCNYYYHAICEKKPHVL</sequence>
<dbReference type="InterPro" id="IPR016187">
    <property type="entry name" value="CTDL_fold"/>
</dbReference>
<dbReference type="InterPro" id="IPR018378">
    <property type="entry name" value="C-type_lectin_CS"/>
</dbReference>
<evidence type="ECO:0000256" key="1">
    <source>
        <dbReference type="ARBA" id="ARBA00023157"/>
    </source>
</evidence>
<dbReference type="SMART" id="SM00034">
    <property type="entry name" value="CLECT"/>
    <property type="match status" value="1"/>
</dbReference>
<evidence type="ECO:0000313" key="4">
    <source>
        <dbReference type="Proteomes" id="UP000494256"/>
    </source>
</evidence>
<dbReference type="OrthoDB" id="25391at2759"/>
<proteinExistence type="predicted"/>
<evidence type="ECO:0000313" key="3">
    <source>
        <dbReference type="EMBL" id="CAB3231537.1"/>
    </source>
</evidence>
<accession>A0A8S0ZE61</accession>
<organism evidence="3 4">
    <name type="scientific">Arctia plantaginis</name>
    <name type="common">Wood tiger moth</name>
    <name type="synonym">Phalaena plantaginis</name>
    <dbReference type="NCBI Taxonomy" id="874455"/>
    <lineage>
        <taxon>Eukaryota</taxon>
        <taxon>Metazoa</taxon>
        <taxon>Ecdysozoa</taxon>
        <taxon>Arthropoda</taxon>
        <taxon>Hexapoda</taxon>
        <taxon>Insecta</taxon>
        <taxon>Pterygota</taxon>
        <taxon>Neoptera</taxon>
        <taxon>Endopterygota</taxon>
        <taxon>Lepidoptera</taxon>
        <taxon>Glossata</taxon>
        <taxon>Ditrysia</taxon>
        <taxon>Noctuoidea</taxon>
        <taxon>Erebidae</taxon>
        <taxon>Arctiinae</taxon>
        <taxon>Arctia</taxon>
    </lineage>
</organism>
<dbReference type="EMBL" id="CADEBD010000288">
    <property type="protein sequence ID" value="CAB3231537.1"/>
    <property type="molecule type" value="Genomic_DNA"/>
</dbReference>
<gene>
    <name evidence="3" type="ORF">APLA_LOCUS5252</name>
</gene>
<evidence type="ECO:0000259" key="2">
    <source>
        <dbReference type="PROSITE" id="PS50041"/>
    </source>
</evidence>